<dbReference type="PANTHER" id="PTHR38096:SF1">
    <property type="entry name" value="ENTEROBACTIN SYNTHASE COMPONENT D"/>
    <property type="match status" value="1"/>
</dbReference>
<dbReference type="GO" id="GO:0008897">
    <property type="term" value="F:holo-[acyl-carrier-protein] synthase activity"/>
    <property type="evidence" value="ECO:0007669"/>
    <property type="project" value="InterPro"/>
</dbReference>
<evidence type="ECO:0000256" key="4">
    <source>
        <dbReference type="ARBA" id="ARBA00011503"/>
    </source>
</evidence>
<evidence type="ECO:0000256" key="11">
    <source>
        <dbReference type="ARBA" id="ARBA00049191"/>
    </source>
</evidence>
<evidence type="ECO:0000256" key="3">
    <source>
        <dbReference type="ARBA" id="ARBA00008342"/>
    </source>
</evidence>
<evidence type="ECO:0000313" key="16">
    <source>
        <dbReference type="EMBL" id="VCU11421.1"/>
    </source>
</evidence>
<dbReference type="InterPro" id="IPR008278">
    <property type="entry name" value="4-PPantetheinyl_Trfase_dom"/>
</dbReference>
<feature type="binding site" evidence="12">
    <location>
        <position position="179"/>
    </location>
    <ligand>
        <name>CoA</name>
        <dbReference type="ChEBI" id="CHEBI:57287"/>
    </ligand>
</feature>
<feature type="binding site" evidence="12">
    <location>
        <position position="82"/>
    </location>
    <ligand>
        <name>CoA</name>
        <dbReference type="ChEBI" id="CHEBI:57287"/>
    </ligand>
</feature>
<feature type="binding site" evidence="13">
    <location>
        <position position="140"/>
    </location>
    <ligand>
        <name>Mg(2+)</name>
        <dbReference type="ChEBI" id="CHEBI:18420"/>
    </ligand>
</feature>
<evidence type="ECO:0000259" key="14">
    <source>
        <dbReference type="Pfam" id="PF01648"/>
    </source>
</evidence>
<dbReference type="GO" id="GO:0009239">
    <property type="term" value="P:enterobactin biosynthetic process"/>
    <property type="evidence" value="ECO:0007669"/>
    <property type="project" value="UniProtKB-UniPathway"/>
</dbReference>
<dbReference type="InterPro" id="IPR041354">
    <property type="entry name" value="4PPT_N"/>
</dbReference>
<feature type="domain" description="4'-phosphopantetheinyl transferase" evidence="14">
    <location>
        <begin position="137"/>
        <end position="216"/>
    </location>
</feature>
<comment type="catalytic activity">
    <reaction evidence="11">
        <text>apo-[peptidyl-carrier protein] + CoA = holo-[peptidyl-carrier protein] + adenosine 3',5'-bisphosphate + H(+)</text>
        <dbReference type="Rhea" id="RHEA:46228"/>
        <dbReference type="Rhea" id="RHEA-COMP:11479"/>
        <dbReference type="Rhea" id="RHEA-COMP:11480"/>
        <dbReference type="ChEBI" id="CHEBI:15378"/>
        <dbReference type="ChEBI" id="CHEBI:29999"/>
        <dbReference type="ChEBI" id="CHEBI:57287"/>
        <dbReference type="ChEBI" id="CHEBI:58343"/>
        <dbReference type="ChEBI" id="CHEBI:64479"/>
    </reaction>
</comment>
<evidence type="ECO:0000256" key="1">
    <source>
        <dbReference type="ARBA" id="ARBA00003937"/>
    </source>
</evidence>
<dbReference type="PRINTS" id="PR01399">
    <property type="entry name" value="ENTSNTHTASED"/>
</dbReference>
<evidence type="ECO:0000256" key="7">
    <source>
        <dbReference type="ARBA" id="ARBA00023191"/>
    </source>
</evidence>
<feature type="binding site" evidence="12">
    <location>
        <position position="183"/>
    </location>
    <ligand>
        <name>CoA</name>
        <dbReference type="ChEBI" id="CHEBI:57287"/>
    </ligand>
</feature>
<evidence type="ECO:0000256" key="9">
    <source>
        <dbReference type="ARBA" id="ARBA00031996"/>
    </source>
</evidence>
<evidence type="ECO:0000256" key="2">
    <source>
        <dbReference type="ARBA" id="ARBA00004993"/>
    </source>
</evidence>
<dbReference type="InterPro" id="IPR003542">
    <property type="entry name" value="Enbac_synth_compD-like"/>
</dbReference>
<dbReference type="RefSeq" id="WP_129611389.1">
    <property type="nucleotide sequence ID" value="NZ_UWOC01000199.1"/>
</dbReference>
<dbReference type="SUPFAM" id="SSF56214">
    <property type="entry name" value="4'-phosphopantetheinyl transferase"/>
    <property type="match status" value="1"/>
</dbReference>
<dbReference type="EMBL" id="UWOC01000199">
    <property type="protein sequence ID" value="VCU11421.1"/>
    <property type="molecule type" value="Genomic_DNA"/>
</dbReference>
<dbReference type="AlphaFoldDB" id="A0A3S4FG58"/>
<dbReference type="Proteomes" id="UP000289200">
    <property type="component" value="Unassembled WGS sequence"/>
</dbReference>
<keyword evidence="6 16" id="KW-0808">Transferase</keyword>
<dbReference type="OrthoDB" id="8210607at2"/>
<evidence type="ECO:0000256" key="6">
    <source>
        <dbReference type="ARBA" id="ARBA00022679"/>
    </source>
</evidence>
<keyword evidence="13" id="KW-0460">Magnesium</keyword>
<proteinExistence type="inferred from homology"/>
<name>A0A3S4FG58_9BRAD</name>
<comment type="cofactor">
    <cofactor evidence="13">
        <name>Mg(2+)</name>
        <dbReference type="ChEBI" id="CHEBI:18420"/>
    </cofactor>
</comment>
<dbReference type="GO" id="GO:0009366">
    <property type="term" value="C:enterobactin synthetase complex"/>
    <property type="evidence" value="ECO:0007669"/>
    <property type="project" value="InterPro"/>
</dbReference>
<evidence type="ECO:0000313" key="17">
    <source>
        <dbReference type="Proteomes" id="UP000289200"/>
    </source>
</evidence>
<comment type="similarity">
    <text evidence="3">Belongs to the P-Pant transferase superfamily. EntD family.</text>
</comment>
<organism evidence="16 17">
    <name type="scientific">Rhodoplanes serenus</name>
    <dbReference type="NCBI Taxonomy" id="200615"/>
    <lineage>
        <taxon>Bacteria</taxon>
        <taxon>Pseudomonadati</taxon>
        <taxon>Pseudomonadota</taxon>
        <taxon>Alphaproteobacteria</taxon>
        <taxon>Hyphomicrobiales</taxon>
        <taxon>Nitrobacteraceae</taxon>
        <taxon>Rhodoplanes</taxon>
    </lineage>
</organism>
<feature type="domain" description="4'-phosphopantetheinyl transferase N-terminal" evidence="15">
    <location>
        <begin position="63"/>
        <end position="129"/>
    </location>
</feature>
<evidence type="ECO:0000256" key="12">
    <source>
        <dbReference type="PIRSR" id="PIRSR603542-1"/>
    </source>
</evidence>
<comment type="caution">
    <text evidence="16">The sequence shown here is derived from an EMBL/GenBank/DDBJ whole genome shotgun (WGS) entry which is preliminary data.</text>
</comment>
<keyword evidence="13" id="KW-0479">Metal-binding</keyword>
<comment type="catalytic activity">
    <reaction evidence="10">
        <text>apo-[aryl-carrier protein] + CoA = holo-[aryl-carrier protein] + adenosine 3',5'-bisphosphate + H(+)</text>
        <dbReference type="Rhea" id="RHEA:48404"/>
        <dbReference type="Rhea" id="RHEA-COMP:15903"/>
        <dbReference type="Rhea" id="RHEA-COMP:17557"/>
        <dbReference type="ChEBI" id="CHEBI:15378"/>
        <dbReference type="ChEBI" id="CHEBI:29999"/>
        <dbReference type="ChEBI" id="CHEBI:57287"/>
        <dbReference type="ChEBI" id="CHEBI:58343"/>
        <dbReference type="ChEBI" id="CHEBI:64479"/>
    </reaction>
</comment>
<dbReference type="GO" id="GO:0005886">
    <property type="term" value="C:plasma membrane"/>
    <property type="evidence" value="ECO:0007669"/>
    <property type="project" value="TreeGrafter"/>
</dbReference>
<dbReference type="Pfam" id="PF01648">
    <property type="entry name" value="ACPS"/>
    <property type="match status" value="1"/>
</dbReference>
<feature type="binding site" evidence="12">
    <location>
        <position position="193"/>
    </location>
    <ligand>
        <name>CoA</name>
        <dbReference type="ChEBI" id="CHEBI:57287"/>
    </ligand>
</feature>
<dbReference type="UniPathway" id="UPA00017"/>
<feature type="binding site" evidence="12">
    <location>
        <position position="140"/>
    </location>
    <ligand>
        <name>CoA</name>
        <dbReference type="ChEBI" id="CHEBI:57287"/>
    </ligand>
</feature>
<keyword evidence="17" id="KW-1185">Reference proteome</keyword>
<gene>
    <name evidence="16" type="primary">npt</name>
    <name evidence="16" type="ORF">RHODGE_RHODGE_04633</name>
</gene>
<evidence type="ECO:0000259" key="15">
    <source>
        <dbReference type="Pfam" id="PF17837"/>
    </source>
</evidence>
<dbReference type="Pfam" id="PF17837">
    <property type="entry name" value="4PPT_N"/>
    <property type="match status" value="1"/>
</dbReference>
<accession>A0A3S4FG58</accession>
<reference evidence="17" key="1">
    <citation type="submission" date="2018-10" db="EMBL/GenBank/DDBJ databases">
        <authorList>
            <person name="Peiro R."/>
            <person name="Begona"/>
            <person name="Cbmso G."/>
            <person name="Lopez M."/>
            <person name="Gonzalez S."/>
            <person name="Sacristan E."/>
            <person name="Castillo E."/>
        </authorList>
    </citation>
    <scope>NUCLEOTIDE SEQUENCE [LARGE SCALE GENOMIC DNA]</scope>
</reference>
<dbReference type="PANTHER" id="PTHR38096">
    <property type="entry name" value="ENTEROBACTIN SYNTHASE COMPONENT D"/>
    <property type="match status" value="1"/>
</dbReference>
<dbReference type="InterPro" id="IPR037143">
    <property type="entry name" value="4-PPantetheinyl_Trfase_dom_sf"/>
</dbReference>
<comment type="subunit">
    <text evidence="4">EntB, EntD, EntE, and EntF form a multienzyme complex called enterobactin synthase.</text>
</comment>
<evidence type="ECO:0000256" key="10">
    <source>
        <dbReference type="ARBA" id="ARBA00049176"/>
    </source>
</evidence>
<evidence type="ECO:0000256" key="13">
    <source>
        <dbReference type="PIRSR" id="PIRSR603542-2"/>
    </source>
</evidence>
<keyword evidence="7" id="KW-0259">Enterobactin biosynthesis</keyword>
<comment type="function">
    <text evidence="1">Involved in the biosynthesis of the siderophore enterobactin (enterochelin), which is a macrocyclic trimeric lactone of N-(2,3-dihydroxybenzoyl)-serine. The serine trilactone serves as a scaffolding for the three catechol functionalities that provide hexadentate coordination for the tightly ligated iron(2+) atoms. Plays an essential role in the assembly of the enterobactin by catalyzing the transfer of the 4'-phosphopantetheine (Ppant) moiety from coenzyme A to the apo-domains of both EntB (ArCP domain) and EntF (PCP domain) to yield their holo-forms which make them competent for the activation of 2,3-dihydroxybenzoate (DHB) and L-serine, respectively.</text>
</comment>
<evidence type="ECO:0000256" key="5">
    <source>
        <dbReference type="ARBA" id="ARBA00019087"/>
    </source>
</evidence>
<sequence>MQPLGSDPGPFAAPADPVAAGVRVDAALERALDRLGDELPDLGIAVGHRLIAAGDEQALDDAEARSIASMVVAVRRASGTARLVARDLMARFGHRGCAVPKTASGAPAWPAGLIGSLAHDERVAVAAVALRRSVAALGIDVEPASPLPDEVLELVATERERPVVAGEPLRARLLFAAKEAVYKAVYPLDGLFLDFHDITVDLAGRTALVTNGRRLDLRFACATHVVALAYTAAADDGPASRSGAG</sequence>
<protein>
    <recommendedName>
        <fullName evidence="5">Enterobactin synthase component D</fullName>
    </recommendedName>
    <alternativeName>
        <fullName evidence="8">4'-phosphopantetheinyl transferase EntD</fullName>
    </alternativeName>
    <alternativeName>
        <fullName evidence="9">Enterochelin synthase D</fullName>
    </alternativeName>
</protein>
<dbReference type="GO" id="GO:0000287">
    <property type="term" value="F:magnesium ion binding"/>
    <property type="evidence" value="ECO:0007669"/>
    <property type="project" value="InterPro"/>
</dbReference>
<feature type="binding site" evidence="13">
    <location>
        <position position="142"/>
    </location>
    <ligand>
        <name>Mg(2+)</name>
        <dbReference type="ChEBI" id="CHEBI:18420"/>
    </ligand>
</feature>
<comment type="pathway">
    <text evidence="2">Siderophore biosynthesis; enterobactin biosynthesis.</text>
</comment>
<evidence type="ECO:0000256" key="8">
    <source>
        <dbReference type="ARBA" id="ARBA00029894"/>
    </source>
</evidence>